<evidence type="ECO:0000313" key="2">
    <source>
        <dbReference type="Proteomes" id="UP000821845"/>
    </source>
</evidence>
<keyword evidence="2" id="KW-1185">Reference proteome</keyword>
<gene>
    <name evidence="1" type="ORF">HPB50_020969</name>
</gene>
<proteinExistence type="predicted"/>
<comment type="caution">
    <text evidence="1">The sequence shown here is derived from an EMBL/GenBank/DDBJ whole genome shotgun (WGS) entry which is preliminary data.</text>
</comment>
<reference evidence="1" key="1">
    <citation type="submission" date="2020-05" db="EMBL/GenBank/DDBJ databases">
        <title>Large-scale comparative analyses of tick genomes elucidate their genetic diversity and vector capacities.</title>
        <authorList>
            <person name="Jia N."/>
            <person name="Wang J."/>
            <person name="Shi W."/>
            <person name="Du L."/>
            <person name="Sun Y."/>
            <person name="Zhan W."/>
            <person name="Jiang J."/>
            <person name="Wang Q."/>
            <person name="Zhang B."/>
            <person name="Ji P."/>
            <person name="Sakyi L.B."/>
            <person name="Cui X."/>
            <person name="Yuan T."/>
            <person name="Jiang B."/>
            <person name="Yang W."/>
            <person name="Lam T.T.-Y."/>
            <person name="Chang Q."/>
            <person name="Ding S."/>
            <person name="Wang X."/>
            <person name="Zhu J."/>
            <person name="Ruan X."/>
            <person name="Zhao L."/>
            <person name="Wei J."/>
            <person name="Que T."/>
            <person name="Du C."/>
            <person name="Cheng J."/>
            <person name="Dai P."/>
            <person name="Han X."/>
            <person name="Huang E."/>
            <person name="Gao Y."/>
            <person name="Liu J."/>
            <person name="Shao H."/>
            <person name="Ye R."/>
            <person name="Li L."/>
            <person name="Wei W."/>
            <person name="Wang X."/>
            <person name="Wang C."/>
            <person name="Yang T."/>
            <person name="Huo Q."/>
            <person name="Li W."/>
            <person name="Guo W."/>
            <person name="Chen H."/>
            <person name="Zhou L."/>
            <person name="Ni X."/>
            <person name="Tian J."/>
            <person name="Zhou Y."/>
            <person name="Sheng Y."/>
            <person name="Liu T."/>
            <person name="Pan Y."/>
            <person name="Xia L."/>
            <person name="Li J."/>
            <person name="Zhao F."/>
            <person name="Cao W."/>
        </authorList>
    </citation>
    <scope>NUCLEOTIDE SEQUENCE</scope>
    <source>
        <strain evidence="1">Hyas-2018</strain>
    </source>
</reference>
<dbReference type="Proteomes" id="UP000821845">
    <property type="component" value="Chromosome 11"/>
</dbReference>
<sequence>MTRVSIPVTALGGSVPMQHCVDAFVTLSRIPEAFPPILSLRLACVPTAAYRTERHCFSLSSPSQRRAKLPPAQRIPTTKTRTLAYETTATSTSTPTPTTSYQSSSSFAPEFTTAEASARAISSSAVPWCLREHVSYERLSGYKVADMLAGQRTLSLPEPTQPEPPSTAEECYMRCLDDDRCRGYSVNHVRQVCTLTWFDVANKSDYLLADPNWSFHRKICLPGEYGGRHVL</sequence>
<name>A0ACB7T3V6_HYAAI</name>
<evidence type="ECO:0000313" key="1">
    <source>
        <dbReference type="EMBL" id="KAH6941605.1"/>
    </source>
</evidence>
<organism evidence="1 2">
    <name type="scientific">Hyalomma asiaticum</name>
    <name type="common">Tick</name>
    <dbReference type="NCBI Taxonomy" id="266040"/>
    <lineage>
        <taxon>Eukaryota</taxon>
        <taxon>Metazoa</taxon>
        <taxon>Ecdysozoa</taxon>
        <taxon>Arthropoda</taxon>
        <taxon>Chelicerata</taxon>
        <taxon>Arachnida</taxon>
        <taxon>Acari</taxon>
        <taxon>Parasitiformes</taxon>
        <taxon>Ixodida</taxon>
        <taxon>Ixodoidea</taxon>
        <taxon>Ixodidae</taxon>
        <taxon>Hyalomminae</taxon>
        <taxon>Hyalomma</taxon>
    </lineage>
</organism>
<dbReference type="EMBL" id="CM023491">
    <property type="protein sequence ID" value="KAH6941605.1"/>
    <property type="molecule type" value="Genomic_DNA"/>
</dbReference>
<accession>A0ACB7T3V6</accession>
<protein>
    <submittedName>
        <fullName evidence="1">Uncharacterized protein</fullName>
    </submittedName>
</protein>